<reference evidence="2" key="1">
    <citation type="journal article" date="2024" name="Algal Res.">
        <title>Biochemical, toxicological and genomic investigation of a high-biomass producing Limnothrix strain isolated from Italian shallow drinking water reservoir.</title>
        <authorList>
            <person name="Simonazzi M."/>
            <person name="Shishido T.K."/>
            <person name="Delbaje E."/>
            <person name="Wahlsten M."/>
            <person name="Fewer D.P."/>
            <person name="Sivonen K."/>
            <person name="Pezzolesi L."/>
            <person name="Pistocchi R."/>
        </authorList>
    </citation>
    <scope>NUCLEOTIDE SEQUENCE [LARGE SCALE GENOMIC DNA]</scope>
    <source>
        <strain evidence="2">LRLZ20PSL1</strain>
    </source>
</reference>
<evidence type="ECO:0000313" key="2">
    <source>
        <dbReference type="Proteomes" id="UP001604335"/>
    </source>
</evidence>
<evidence type="ECO:0000313" key="1">
    <source>
        <dbReference type="EMBL" id="MFG3816382.1"/>
    </source>
</evidence>
<keyword evidence="2" id="KW-1185">Reference proteome</keyword>
<proteinExistence type="predicted"/>
<name>A0ABW7C5G3_9CYAN</name>
<organism evidence="1 2">
    <name type="scientific">Limnothrix redekei LRLZ20PSL1</name>
    <dbReference type="NCBI Taxonomy" id="3112953"/>
    <lineage>
        <taxon>Bacteria</taxon>
        <taxon>Bacillati</taxon>
        <taxon>Cyanobacteriota</taxon>
        <taxon>Cyanophyceae</taxon>
        <taxon>Pseudanabaenales</taxon>
        <taxon>Pseudanabaenaceae</taxon>
        <taxon>Limnothrix</taxon>
    </lineage>
</organism>
<comment type="caution">
    <text evidence="1">The sequence shown here is derived from an EMBL/GenBank/DDBJ whole genome shotgun (WGS) entry which is preliminary data.</text>
</comment>
<gene>
    <name evidence="1" type="ORF">VPK24_01935</name>
</gene>
<protein>
    <submittedName>
        <fullName evidence="1">Uncharacterized protein</fullName>
    </submittedName>
</protein>
<dbReference type="Proteomes" id="UP001604335">
    <property type="component" value="Unassembled WGS sequence"/>
</dbReference>
<dbReference type="RefSeq" id="WP_393010239.1">
    <property type="nucleotide sequence ID" value="NZ_JAZAQF010000008.1"/>
</dbReference>
<dbReference type="EMBL" id="JAZAQF010000008">
    <property type="protein sequence ID" value="MFG3816382.1"/>
    <property type="molecule type" value="Genomic_DNA"/>
</dbReference>
<accession>A0ABW7C5G3</accession>
<sequence>MEQLAVWAGTLLDNVTGTKQIKEQENSLLVYAAQFQVFRAADETVRCIIRQSIELDPAYVADQSKKLWMFARALSTAEVPLGFRVD</sequence>